<dbReference type="RefSeq" id="WP_260571441.1">
    <property type="nucleotide sequence ID" value="NZ_CP104205.1"/>
</dbReference>
<name>A0ABY5Y4E8_9FLAO</name>
<feature type="domain" description="FAD-binding" evidence="1">
    <location>
        <begin position="5"/>
        <end position="40"/>
    </location>
</feature>
<evidence type="ECO:0000313" key="3">
    <source>
        <dbReference type="Proteomes" id="UP001059209"/>
    </source>
</evidence>
<accession>A0ABY5Y4E8</accession>
<keyword evidence="3" id="KW-1185">Reference proteome</keyword>
<dbReference type="EMBL" id="CP104205">
    <property type="protein sequence ID" value="UWX53892.1"/>
    <property type="molecule type" value="Genomic_DNA"/>
</dbReference>
<keyword evidence="2" id="KW-0560">Oxidoreductase</keyword>
<evidence type="ECO:0000259" key="1">
    <source>
        <dbReference type="Pfam" id="PF01494"/>
    </source>
</evidence>
<dbReference type="GO" id="GO:0004497">
    <property type="term" value="F:monooxygenase activity"/>
    <property type="evidence" value="ECO:0007669"/>
    <property type="project" value="UniProtKB-KW"/>
</dbReference>
<organism evidence="2 3">
    <name type="scientific">Maribacter litopenaei</name>
    <dbReference type="NCBI Taxonomy" id="2976127"/>
    <lineage>
        <taxon>Bacteria</taxon>
        <taxon>Pseudomonadati</taxon>
        <taxon>Bacteroidota</taxon>
        <taxon>Flavobacteriia</taxon>
        <taxon>Flavobacteriales</taxon>
        <taxon>Flavobacteriaceae</taxon>
        <taxon>Maribacter</taxon>
    </lineage>
</organism>
<dbReference type="InterPro" id="IPR002938">
    <property type="entry name" value="FAD-bd"/>
</dbReference>
<dbReference type="Proteomes" id="UP001059209">
    <property type="component" value="Chromosome"/>
</dbReference>
<reference evidence="2" key="1">
    <citation type="submission" date="2022-09" db="EMBL/GenBank/DDBJ databases">
        <title>Maribacter litopenaei sp. nov., isolated from the intestinal tract of the Pacific White Shrimp, Litopenaeus vannamei.</title>
        <authorList>
            <person name="Kim S.Y."/>
            <person name="Hwang C.Y."/>
        </authorList>
    </citation>
    <scope>NUCLEOTIDE SEQUENCE</scope>
    <source>
        <strain evidence="2">HL-LV01</strain>
    </source>
</reference>
<keyword evidence="2" id="KW-0503">Monooxygenase</keyword>
<sequence length="61" mass="6907">MKKIKTQVGIIGAGPAGLVLAHWLKKQGISSVILELRSENMWKVAYGPDYWNKTPWTLLRN</sequence>
<dbReference type="InterPro" id="IPR036188">
    <property type="entry name" value="FAD/NAD-bd_sf"/>
</dbReference>
<protein>
    <submittedName>
        <fullName evidence="2">FAD-dependent monooxygenase</fullName>
    </submittedName>
</protein>
<gene>
    <name evidence="2" type="ORF">NYZ99_12260</name>
</gene>
<proteinExistence type="predicted"/>
<dbReference type="SUPFAM" id="SSF51905">
    <property type="entry name" value="FAD/NAD(P)-binding domain"/>
    <property type="match status" value="1"/>
</dbReference>
<evidence type="ECO:0000313" key="2">
    <source>
        <dbReference type="EMBL" id="UWX53892.1"/>
    </source>
</evidence>
<dbReference type="Pfam" id="PF01494">
    <property type="entry name" value="FAD_binding_3"/>
    <property type="match status" value="1"/>
</dbReference>
<dbReference type="Gene3D" id="3.50.50.60">
    <property type="entry name" value="FAD/NAD(P)-binding domain"/>
    <property type="match status" value="1"/>
</dbReference>